<dbReference type="Gene3D" id="2.30.260.10">
    <property type="entry name" value="putative xylanase like domain"/>
    <property type="match status" value="1"/>
</dbReference>
<dbReference type="Pfam" id="PF07313">
    <property type="entry name" value="AmiA-like"/>
    <property type="match status" value="1"/>
</dbReference>
<dbReference type="Proteomes" id="UP000624703">
    <property type="component" value="Unassembled WGS sequence"/>
</dbReference>
<reference evidence="2" key="1">
    <citation type="submission" date="2021-01" db="EMBL/GenBank/DDBJ databases">
        <title>Modified the classification status of verrucomicrobia.</title>
        <authorList>
            <person name="Feng X."/>
        </authorList>
    </citation>
    <scope>NUCLEOTIDE SEQUENCE</scope>
    <source>
        <strain evidence="2">_KCTC 22039</strain>
    </source>
</reference>
<proteinExistence type="predicted"/>
<dbReference type="AlphaFoldDB" id="A0A8J7MGB2"/>
<dbReference type="InterPro" id="IPR010846">
    <property type="entry name" value="AmiA-like"/>
</dbReference>
<dbReference type="EMBL" id="JAENIM010000039">
    <property type="protein sequence ID" value="MBK1791284.1"/>
    <property type="molecule type" value="Genomic_DNA"/>
</dbReference>
<name>A0A8J7MGB2_9BACT</name>
<keyword evidence="3" id="KW-1185">Reference proteome</keyword>
<feature type="signal peptide" evidence="1">
    <location>
        <begin position="1"/>
        <end position="22"/>
    </location>
</feature>
<keyword evidence="1" id="KW-0732">Signal</keyword>
<dbReference type="RefSeq" id="WP_200311294.1">
    <property type="nucleotide sequence ID" value="NZ_JAENIM010000039.1"/>
</dbReference>
<dbReference type="InterPro" id="IPR038765">
    <property type="entry name" value="Papain-like_cys_pep_sf"/>
</dbReference>
<evidence type="ECO:0000256" key="1">
    <source>
        <dbReference type="SAM" id="SignalP"/>
    </source>
</evidence>
<protein>
    <submittedName>
        <fullName evidence="2">DUF1460 domain-containing protein</fullName>
    </submittedName>
</protein>
<dbReference type="Gene3D" id="1.10.3670.10">
    <property type="entry name" value="Putative xylanase like domain"/>
    <property type="match status" value="1"/>
</dbReference>
<evidence type="ECO:0000313" key="3">
    <source>
        <dbReference type="Proteomes" id="UP000624703"/>
    </source>
</evidence>
<gene>
    <name evidence="2" type="ORF">JIN82_08995</name>
</gene>
<dbReference type="SUPFAM" id="SSF54001">
    <property type="entry name" value="Cysteine proteinases"/>
    <property type="match status" value="1"/>
</dbReference>
<organism evidence="2 3">
    <name type="scientific">Persicirhabdus sediminis</name>
    <dbReference type="NCBI Taxonomy" id="454144"/>
    <lineage>
        <taxon>Bacteria</taxon>
        <taxon>Pseudomonadati</taxon>
        <taxon>Verrucomicrobiota</taxon>
        <taxon>Verrucomicrobiia</taxon>
        <taxon>Verrucomicrobiales</taxon>
        <taxon>Verrucomicrobiaceae</taxon>
        <taxon>Persicirhabdus</taxon>
    </lineage>
</organism>
<accession>A0A8J7MGB2</accession>
<feature type="chain" id="PRO_5035233795" evidence="1">
    <location>
        <begin position="23"/>
        <end position="293"/>
    </location>
</feature>
<evidence type="ECO:0000313" key="2">
    <source>
        <dbReference type="EMBL" id="MBK1791284.1"/>
    </source>
</evidence>
<comment type="caution">
    <text evidence="2">The sequence shown here is derived from an EMBL/GenBank/DDBJ whole genome shotgun (WGS) entry which is preliminary data.</text>
</comment>
<sequence>MKWFPILAAIICQLTISTLSLSAENFLPLKTTFVGQQKFQQICLLAERENWRQLEIGERMVRVGRQLEGTPYVAYTLEIDDHIESPSVNFNGLDCWTFFETCLAFSKMLETKKSSYTPKDLLAQIEHTRYFSGRCRGNYLDRIHYLADWFDDNQKRRNINDITNKFPTIVMPNQCDEMSKLWKYYRYLKHNPELRVGMAKHEKRVTQMKVSMIPKDKVRAIESQLKNGDIIGIARHGNGSYCSHVGIVVKDSKGRARLMHASSDYKKVILDQPLSDYLYRYQKHAGILIARPK</sequence>